<evidence type="ECO:0000313" key="1">
    <source>
        <dbReference type="EMBL" id="CAG8441302.1"/>
    </source>
</evidence>
<dbReference type="Proteomes" id="UP000789860">
    <property type="component" value="Unassembled WGS sequence"/>
</dbReference>
<accession>A0ACA9JXQ6</accession>
<protein>
    <submittedName>
        <fullName evidence="1">4582_t:CDS:1</fullName>
    </submittedName>
</protein>
<organism evidence="1 2">
    <name type="scientific">Scutellospora calospora</name>
    <dbReference type="NCBI Taxonomy" id="85575"/>
    <lineage>
        <taxon>Eukaryota</taxon>
        <taxon>Fungi</taxon>
        <taxon>Fungi incertae sedis</taxon>
        <taxon>Mucoromycota</taxon>
        <taxon>Glomeromycotina</taxon>
        <taxon>Glomeromycetes</taxon>
        <taxon>Diversisporales</taxon>
        <taxon>Gigasporaceae</taxon>
        <taxon>Scutellospora</taxon>
    </lineage>
</organism>
<name>A0ACA9JXQ6_9GLOM</name>
<gene>
    <name evidence="1" type="ORF">SCALOS_LOCUS643</name>
</gene>
<comment type="caution">
    <text evidence="1">The sequence shown here is derived from an EMBL/GenBank/DDBJ whole genome shotgun (WGS) entry which is preliminary data.</text>
</comment>
<dbReference type="EMBL" id="CAJVPM010000317">
    <property type="protein sequence ID" value="CAG8441302.1"/>
    <property type="molecule type" value="Genomic_DNA"/>
</dbReference>
<sequence length="110" mass="12134">MFAKTKKTAVKSRPSQVVKPQPLRPKSPSLTITEALKKQVFPHIVNDFATALKSLKPGESIRFGKLGMAALKKRGRPRKATTITATSVKMEKPTNGHLSLRESKRTIILS</sequence>
<keyword evidence="2" id="KW-1185">Reference proteome</keyword>
<evidence type="ECO:0000313" key="2">
    <source>
        <dbReference type="Proteomes" id="UP000789860"/>
    </source>
</evidence>
<reference evidence="1" key="1">
    <citation type="submission" date="2021-06" db="EMBL/GenBank/DDBJ databases">
        <authorList>
            <person name="Kallberg Y."/>
            <person name="Tangrot J."/>
            <person name="Rosling A."/>
        </authorList>
    </citation>
    <scope>NUCLEOTIDE SEQUENCE</scope>
    <source>
        <strain evidence="1">AU212A</strain>
    </source>
</reference>
<proteinExistence type="predicted"/>